<protein>
    <submittedName>
        <fullName evidence="3">Deazaflavin-dependent oxidoreductase (Nitroreductase family)</fullName>
    </submittedName>
</protein>
<dbReference type="AlphaFoldDB" id="A0A8J7KR43"/>
<dbReference type="InterPro" id="IPR012349">
    <property type="entry name" value="Split_barrel_FMN-bd"/>
</dbReference>
<dbReference type="InterPro" id="IPR004378">
    <property type="entry name" value="F420H2_quin_Rdtase"/>
</dbReference>
<dbReference type="Gene3D" id="2.30.110.10">
    <property type="entry name" value="Electron Transport, Fmn-binding Protein, Chain A"/>
    <property type="match status" value="1"/>
</dbReference>
<sequence>MARYSALVKRLGHQRWFAWMGRQLVPVDTVITKWSKGRLMILGKPDLPSLLITTTGQRSGQPRTNPLLYAPDGDGYVVVGSNWGQEKHPAWSGNLLAHPEATVEIRGARSTVTATMATGAEYERLWGLVTKVWPAYDSYAERAGRKIRIFRLVPKK</sequence>
<dbReference type="NCBIfam" id="TIGR00026">
    <property type="entry name" value="hi_GC_TIGR00026"/>
    <property type="match status" value="1"/>
</dbReference>
<keyword evidence="4" id="KW-1185">Reference proteome</keyword>
<name>A0A8J7KR43_9ACTN</name>
<accession>A0A8J7KR43</accession>
<evidence type="ECO:0000313" key="3">
    <source>
        <dbReference type="EMBL" id="MBG6138162.1"/>
    </source>
</evidence>
<evidence type="ECO:0000256" key="2">
    <source>
        <dbReference type="ARBA" id="ARBA00049106"/>
    </source>
</evidence>
<dbReference type="EMBL" id="JADOUF010000001">
    <property type="protein sequence ID" value="MBG6138162.1"/>
    <property type="molecule type" value="Genomic_DNA"/>
</dbReference>
<evidence type="ECO:0000313" key="4">
    <source>
        <dbReference type="Proteomes" id="UP000622552"/>
    </source>
</evidence>
<proteinExistence type="inferred from homology"/>
<dbReference type="RefSeq" id="WP_197004947.1">
    <property type="nucleotide sequence ID" value="NZ_BONS01000017.1"/>
</dbReference>
<dbReference type="GO" id="GO:0005886">
    <property type="term" value="C:plasma membrane"/>
    <property type="evidence" value="ECO:0007669"/>
    <property type="project" value="TreeGrafter"/>
</dbReference>
<dbReference type="GO" id="GO:0016491">
    <property type="term" value="F:oxidoreductase activity"/>
    <property type="evidence" value="ECO:0007669"/>
    <property type="project" value="InterPro"/>
</dbReference>
<reference evidence="3" key="1">
    <citation type="submission" date="2020-11" db="EMBL/GenBank/DDBJ databases">
        <title>Sequencing the genomes of 1000 actinobacteria strains.</title>
        <authorList>
            <person name="Klenk H.-P."/>
        </authorList>
    </citation>
    <scope>NUCLEOTIDE SEQUENCE</scope>
    <source>
        <strain evidence="3">DSM 45356</strain>
    </source>
</reference>
<gene>
    <name evidence="3" type="ORF">IW245_004356</name>
</gene>
<dbReference type="PANTHER" id="PTHR39428">
    <property type="entry name" value="F420H(2)-DEPENDENT QUINONE REDUCTASE RV1261C"/>
    <property type="match status" value="1"/>
</dbReference>
<comment type="similarity">
    <text evidence="1">Belongs to the F420H(2)-dependent quinone reductase family.</text>
</comment>
<evidence type="ECO:0000256" key="1">
    <source>
        <dbReference type="ARBA" id="ARBA00008710"/>
    </source>
</evidence>
<comment type="catalytic activity">
    <reaction evidence="2">
        <text>oxidized coenzyme F420-(gamma-L-Glu)(n) + a quinol + H(+) = reduced coenzyme F420-(gamma-L-Glu)(n) + a quinone</text>
        <dbReference type="Rhea" id="RHEA:39663"/>
        <dbReference type="Rhea" id="RHEA-COMP:12939"/>
        <dbReference type="Rhea" id="RHEA-COMP:14378"/>
        <dbReference type="ChEBI" id="CHEBI:15378"/>
        <dbReference type="ChEBI" id="CHEBI:24646"/>
        <dbReference type="ChEBI" id="CHEBI:132124"/>
        <dbReference type="ChEBI" id="CHEBI:133980"/>
        <dbReference type="ChEBI" id="CHEBI:139511"/>
    </reaction>
</comment>
<comment type="caution">
    <text evidence="3">The sequence shown here is derived from an EMBL/GenBank/DDBJ whole genome shotgun (WGS) entry which is preliminary data.</text>
</comment>
<dbReference type="SUPFAM" id="SSF50475">
    <property type="entry name" value="FMN-binding split barrel"/>
    <property type="match status" value="1"/>
</dbReference>
<dbReference type="PANTHER" id="PTHR39428:SF1">
    <property type="entry name" value="F420H(2)-DEPENDENT QUINONE REDUCTASE RV1261C"/>
    <property type="match status" value="1"/>
</dbReference>
<dbReference type="Pfam" id="PF04075">
    <property type="entry name" value="F420H2_quin_red"/>
    <property type="match status" value="1"/>
</dbReference>
<dbReference type="Proteomes" id="UP000622552">
    <property type="component" value="Unassembled WGS sequence"/>
</dbReference>
<organism evidence="3 4">
    <name type="scientific">Longispora fulva</name>
    <dbReference type="NCBI Taxonomy" id="619741"/>
    <lineage>
        <taxon>Bacteria</taxon>
        <taxon>Bacillati</taxon>
        <taxon>Actinomycetota</taxon>
        <taxon>Actinomycetes</taxon>
        <taxon>Micromonosporales</taxon>
        <taxon>Micromonosporaceae</taxon>
        <taxon>Longispora</taxon>
    </lineage>
</organism>
<dbReference type="GO" id="GO:0070967">
    <property type="term" value="F:coenzyme F420 binding"/>
    <property type="evidence" value="ECO:0007669"/>
    <property type="project" value="TreeGrafter"/>
</dbReference>